<keyword evidence="1" id="KW-0732">Signal</keyword>
<reference evidence="3 4" key="1">
    <citation type="submission" date="2020-08" db="EMBL/GenBank/DDBJ databases">
        <title>Genomic Encyclopedia of Type Strains, Phase IV (KMG-IV): sequencing the most valuable type-strain genomes for metagenomic binning, comparative biology and taxonomic classification.</title>
        <authorList>
            <person name="Goeker M."/>
        </authorList>
    </citation>
    <scope>NUCLEOTIDE SEQUENCE [LARGE SCALE GENOMIC DNA]</scope>
    <source>
        <strain evidence="3 4">DSM 28570</strain>
    </source>
</reference>
<dbReference type="PANTHER" id="PTHR31157">
    <property type="entry name" value="SCP DOMAIN-CONTAINING PROTEIN"/>
    <property type="match status" value="1"/>
</dbReference>
<dbReference type="RefSeq" id="WP_183350373.1">
    <property type="nucleotide sequence ID" value="NZ_JACHEO010000008.1"/>
</dbReference>
<organism evidence="3 4">
    <name type="scientific">Desulfoprunum benzoelyticum</name>
    <dbReference type="NCBI Taxonomy" id="1506996"/>
    <lineage>
        <taxon>Bacteria</taxon>
        <taxon>Pseudomonadati</taxon>
        <taxon>Thermodesulfobacteriota</taxon>
        <taxon>Desulfobulbia</taxon>
        <taxon>Desulfobulbales</taxon>
        <taxon>Desulfobulbaceae</taxon>
        <taxon>Desulfoprunum</taxon>
    </lineage>
</organism>
<dbReference type="SUPFAM" id="SSF55797">
    <property type="entry name" value="PR-1-like"/>
    <property type="match status" value="1"/>
</dbReference>
<feature type="domain" description="SCP" evidence="2">
    <location>
        <begin position="35"/>
        <end position="129"/>
    </location>
</feature>
<evidence type="ECO:0000313" key="4">
    <source>
        <dbReference type="Proteomes" id="UP000539642"/>
    </source>
</evidence>
<gene>
    <name evidence="3" type="ORF">HNQ81_001762</name>
</gene>
<protein>
    <submittedName>
        <fullName evidence="3">Uncharacterized protein YkwD</fullName>
    </submittedName>
</protein>
<dbReference type="InterPro" id="IPR035940">
    <property type="entry name" value="CAP_sf"/>
</dbReference>
<evidence type="ECO:0000313" key="3">
    <source>
        <dbReference type="EMBL" id="MBB5348031.1"/>
    </source>
</evidence>
<comment type="caution">
    <text evidence="3">The sequence shown here is derived from an EMBL/GenBank/DDBJ whole genome shotgun (WGS) entry which is preliminary data.</text>
</comment>
<dbReference type="PROSITE" id="PS51257">
    <property type="entry name" value="PROKAR_LIPOPROTEIN"/>
    <property type="match status" value="1"/>
</dbReference>
<accession>A0A840V4K8</accession>
<proteinExistence type="predicted"/>
<dbReference type="Gene3D" id="3.40.33.10">
    <property type="entry name" value="CAP"/>
    <property type="match status" value="1"/>
</dbReference>
<feature type="chain" id="PRO_5032984647" evidence="1">
    <location>
        <begin position="18"/>
        <end position="141"/>
    </location>
</feature>
<sequence length="141" mass="16105">MKSATILLILLALSACAAKPVPVPAENSDYSQALLQRINRYRLEHGLNPLRPDPGLARLARSHCIDMFQRQKINHRHFKDRREQAGSRVCVENVGWNYVSPLQLVDGWRGSRGHNRNLLEDRINRVGIAEIGRYVTYFACD</sequence>
<name>A0A840V4K8_9BACT</name>
<keyword evidence="4" id="KW-1185">Reference proteome</keyword>
<dbReference type="AlphaFoldDB" id="A0A840V4K8"/>
<dbReference type="InterPro" id="IPR014044">
    <property type="entry name" value="CAP_dom"/>
</dbReference>
<evidence type="ECO:0000259" key="2">
    <source>
        <dbReference type="Pfam" id="PF00188"/>
    </source>
</evidence>
<dbReference type="Pfam" id="PF00188">
    <property type="entry name" value="CAP"/>
    <property type="match status" value="1"/>
</dbReference>
<dbReference type="PANTHER" id="PTHR31157:SF1">
    <property type="entry name" value="SCP DOMAIN-CONTAINING PROTEIN"/>
    <property type="match status" value="1"/>
</dbReference>
<dbReference type="EMBL" id="JACHEO010000008">
    <property type="protein sequence ID" value="MBB5348031.1"/>
    <property type="molecule type" value="Genomic_DNA"/>
</dbReference>
<dbReference type="CDD" id="cd05379">
    <property type="entry name" value="CAP_bacterial"/>
    <property type="match status" value="1"/>
</dbReference>
<feature type="signal peptide" evidence="1">
    <location>
        <begin position="1"/>
        <end position="17"/>
    </location>
</feature>
<dbReference type="Proteomes" id="UP000539642">
    <property type="component" value="Unassembled WGS sequence"/>
</dbReference>
<evidence type="ECO:0000256" key="1">
    <source>
        <dbReference type="SAM" id="SignalP"/>
    </source>
</evidence>